<dbReference type="InterPro" id="IPR036390">
    <property type="entry name" value="WH_DNA-bd_sf"/>
</dbReference>
<evidence type="ECO:0000259" key="5">
    <source>
        <dbReference type="PROSITE" id="PS51063"/>
    </source>
</evidence>
<dbReference type="SUPFAM" id="SSF51206">
    <property type="entry name" value="cAMP-binding domain-like"/>
    <property type="match status" value="1"/>
</dbReference>
<dbReference type="AlphaFoldDB" id="A0A0C1FVB8"/>
<sequence length="233" mass="26268">MKESNNTCDLKSCYLCSRVLTDWLPAVAQQKKNFQIKKGEQLFVEGDPVHGIFFVYSGTIKVHKKWDNEKELIIRFARKGDVIGHLGLGKNPVYPVSATALEEATVCYIDLHFFRSSLRVNPDFTYQLMDFFAAELQESHERMRNLAHMSVKGRIANAILALQAQFGTDVSGAIDLDISRQDVASYSGTTYETLFKIFTEFSKNGKISAQGKRISILDTPFLQETVAADNQKN</sequence>
<keyword evidence="2" id="KW-0238">DNA-binding</keyword>
<dbReference type="InterPro" id="IPR036388">
    <property type="entry name" value="WH-like_DNA-bd_sf"/>
</dbReference>
<comment type="caution">
    <text evidence="6">The sequence shown here is derived from an EMBL/GenBank/DDBJ whole genome shotgun (WGS) entry which is preliminary data.</text>
</comment>
<keyword evidence="3" id="KW-0804">Transcription</keyword>
<dbReference type="CDD" id="cd00038">
    <property type="entry name" value="CAP_ED"/>
    <property type="match status" value="1"/>
</dbReference>
<dbReference type="InterPro" id="IPR014710">
    <property type="entry name" value="RmlC-like_jellyroll"/>
</dbReference>
<dbReference type="GO" id="GO:0003677">
    <property type="term" value="F:DNA binding"/>
    <property type="evidence" value="ECO:0007669"/>
    <property type="project" value="UniProtKB-KW"/>
</dbReference>
<dbReference type="EMBL" id="JSYN01000004">
    <property type="protein sequence ID" value="KIA95818.1"/>
    <property type="molecule type" value="Genomic_DNA"/>
</dbReference>
<dbReference type="OrthoDB" id="9127033at2"/>
<dbReference type="GO" id="GO:0005829">
    <property type="term" value="C:cytosol"/>
    <property type="evidence" value="ECO:0007669"/>
    <property type="project" value="TreeGrafter"/>
</dbReference>
<dbReference type="Proteomes" id="UP000031246">
    <property type="component" value="Unassembled WGS sequence"/>
</dbReference>
<feature type="domain" description="HTH crp-type" evidence="5">
    <location>
        <begin position="149"/>
        <end position="220"/>
    </location>
</feature>
<dbReference type="SMART" id="SM00419">
    <property type="entry name" value="HTH_CRP"/>
    <property type="match status" value="1"/>
</dbReference>
<proteinExistence type="predicted"/>
<keyword evidence="7" id="KW-1185">Reference proteome</keyword>
<dbReference type="PROSITE" id="PS51063">
    <property type="entry name" value="HTH_CRP_2"/>
    <property type="match status" value="1"/>
</dbReference>
<evidence type="ECO:0000313" key="7">
    <source>
        <dbReference type="Proteomes" id="UP000031246"/>
    </source>
</evidence>
<keyword evidence="1" id="KW-0805">Transcription regulation</keyword>
<dbReference type="SUPFAM" id="SSF46785">
    <property type="entry name" value="Winged helix' DNA-binding domain"/>
    <property type="match status" value="1"/>
</dbReference>
<dbReference type="PROSITE" id="PS50042">
    <property type="entry name" value="CNMP_BINDING_3"/>
    <property type="match status" value="1"/>
</dbReference>
<evidence type="ECO:0000313" key="6">
    <source>
        <dbReference type="EMBL" id="KIA95818.1"/>
    </source>
</evidence>
<dbReference type="InterPro" id="IPR012318">
    <property type="entry name" value="HTH_CRP"/>
</dbReference>
<feature type="domain" description="Cyclic nucleotide-binding" evidence="4">
    <location>
        <begin position="32"/>
        <end position="135"/>
    </location>
</feature>
<evidence type="ECO:0000256" key="2">
    <source>
        <dbReference type="ARBA" id="ARBA00023125"/>
    </source>
</evidence>
<dbReference type="InterPro" id="IPR018490">
    <property type="entry name" value="cNMP-bd_dom_sf"/>
</dbReference>
<dbReference type="PANTHER" id="PTHR24567:SF28">
    <property type="entry name" value="LISTERIOLYSIN REGULATORY PROTEIN"/>
    <property type="match status" value="1"/>
</dbReference>
<accession>A0A0C1FVB8</accession>
<organism evidence="6 7">
    <name type="scientific">Pedobacter kyungheensis</name>
    <dbReference type="NCBI Taxonomy" id="1069985"/>
    <lineage>
        <taxon>Bacteria</taxon>
        <taxon>Pseudomonadati</taxon>
        <taxon>Bacteroidota</taxon>
        <taxon>Sphingobacteriia</taxon>
        <taxon>Sphingobacteriales</taxon>
        <taxon>Sphingobacteriaceae</taxon>
        <taxon>Pedobacter</taxon>
    </lineage>
</organism>
<dbReference type="Pfam" id="PF00027">
    <property type="entry name" value="cNMP_binding"/>
    <property type="match status" value="1"/>
</dbReference>
<dbReference type="Gene3D" id="2.60.120.10">
    <property type="entry name" value="Jelly Rolls"/>
    <property type="match status" value="1"/>
</dbReference>
<dbReference type="Pfam" id="PF13545">
    <property type="entry name" value="HTH_Crp_2"/>
    <property type="match status" value="1"/>
</dbReference>
<dbReference type="Gene3D" id="1.10.10.10">
    <property type="entry name" value="Winged helix-like DNA-binding domain superfamily/Winged helix DNA-binding domain"/>
    <property type="match status" value="1"/>
</dbReference>
<dbReference type="GO" id="GO:0003700">
    <property type="term" value="F:DNA-binding transcription factor activity"/>
    <property type="evidence" value="ECO:0007669"/>
    <property type="project" value="TreeGrafter"/>
</dbReference>
<reference evidence="6 7" key="1">
    <citation type="submission" date="2014-10" db="EMBL/GenBank/DDBJ databases">
        <title>Pedobacter Kyungheensis.</title>
        <authorList>
            <person name="Anderson B.M."/>
            <person name="Newman J.D."/>
        </authorList>
    </citation>
    <scope>NUCLEOTIDE SEQUENCE [LARGE SCALE GENOMIC DNA]</scope>
    <source>
        <strain evidence="6 7">KACC 16221</strain>
    </source>
</reference>
<dbReference type="RefSeq" id="WP_039472232.1">
    <property type="nucleotide sequence ID" value="NZ_JSYN01000004.1"/>
</dbReference>
<dbReference type="InterPro" id="IPR000595">
    <property type="entry name" value="cNMP-bd_dom"/>
</dbReference>
<protein>
    <submittedName>
        <fullName evidence="6">Transcriptional regulator</fullName>
    </submittedName>
</protein>
<name>A0A0C1FVB8_9SPHI</name>
<evidence type="ECO:0000259" key="4">
    <source>
        <dbReference type="PROSITE" id="PS50042"/>
    </source>
</evidence>
<dbReference type="PANTHER" id="PTHR24567">
    <property type="entry name" value="CRP FAMILY TRANSCRIPTIONAL REGULATORY PROTEIN"/>
    <property type="match status" value="1"/>
</dbReference>
<evidence type="ECO:0000256" key="1">
    <source>
        <dbReference type="ARBA" id="ARBA00023015"/>
    </source>
</evidence>
<dbReference type="SMART" id="SM00100">
    <property type="entry name" value="cNMP"/>
    <property type="match status" value="1"/>
</dbReference>
<gene>
    <name evidence="6" type="ORF">OC25_04510</name>
</gene>
<dbReference type="InterPro" id="IPR050397">
    <property type="entry name" value="Env_Response_Regulators"/>
</dbReference>
<evidence type="ECO:0000256" key="3">
    <source>
        <dbReference type="ARBA" id="ARBA00023163"/>
    </source>
</evidence>